<dbReference type="Proteomes" id="UP000321291">
    <property type="component" value="Chromosome"/>
</dbReference>
<dbReference type="KEGG" id="agi:FSB73_12315"/>
<dbReference type="InterPro" id="IPR029052">
    <property type="entry name" value="Metallo-depent_PP-like"/>
</dbReference>
<dbReference type="EMBL" id="CP042434">
    <property type="protein sequence ID" value="QEC72337.1"/>
    <property type="molecule type" value="Genomic_DNA"/>
</dbReference>
<dbReference type="GO" id="GO:0016787">
    <property type="term" value="F:hydrolase activity"/>
    <property type="evidence" value="ECO:0007669"/>
    <property type="project" value="InterPro"/>
</dbReference>
<dbReference type="PANTHER" id="PTHR43143:SF1">
    <property type="entry name" value="SERINE_THREONINE-PROTEIN PHOSPHATASE CPPED1"/>
    <property type="match status" value="1"/>
</dbReference>
<dbReference type="AlphaFoldDB" id="A0A5B8VLD1"/>
<proteinExistence type="predicted"/>
<name>A0A5B8VLD1_9BACT</name>
<gene>
    <name evidence="2" type="ORF">FSB73_12315</name>
</gene>
<evidence type="ECO:0000313" key="2">
    <source>
        <dbReference type="EMBL" id="QEC72337.1"/>
    </source>
</evidence>
<dbReference type="InterPro" id="IPR004843">
    <property type="entry name" value="Calcineurin-like_PHP"/>
</dbReference>
<reference evidence="2 3" key="1">
    <citation type="journal article" date="2017" name="Int. J. Syst. Evol. Microbiol.">
        <title>Arachidicoccus ginsenosidivorans sp. nov., with ginsenoside-converting activity isolated from ginseng cultivating soil.</title>
        <authorList>
            <person name="Siddiqi M.Z."/>
            <person name="Aslam Z."/>
            <person name="Im W.T."/>
        </authorList>
    </citation>
    <scope>NUCLEOTIDE SEQUENCE [LARGE SCALE GENOMIC DNA]</scope>
    <source>
        <strain evidence="2 3">Gsoil 809</strain>
    </source>
</reference>
<organism evidence="2 3">
    <name type="scientific">Arachidicoccus ginsenosidivorans</name>
    <dbReference type="NCBI Taxonomy" id="496057"/>
    <lineage>
        <taxon>Bacteria</taxon>
        <taxon>Pseudomonadati</taxon>
        <taxon>Bacteroidota</taxon>
        <taxon>Chitinophagia</taxon>
        <taxon>Chitinophagales</taxon>
        <taxon>Chitinophagaceae</taxon>
        <taxon>Arachidicoccus</taxon>
    </lineage>
</organism>
<protein>
    <recommendedName>
        <fullName evidence="1">Calcineurin-like phosphoesterase domain-containing protein</fullName>
    </recommendedName>
</protein>
<keyword evidence="3" id="KW-1185">Reference proteome</keyword>
<accession>A0A5B8VLD1</accession>
<evidence type="ECO:0000313" key="3">
    <source>
        <dbReference type="Proteomes" id="UP000321291"/>
    </source>
</evidence>
<dbReference type="Gene3D" id="3.60.21.10">
    <property type="match status" value="1"/>
</dbReference>
<feature type="domain" description="Calcineurin-like phosphoesterase" evidence="1">
    <location>
        <begin position="54"/>
        <end position="256"/>
    </location>
</feature>
<dbReference type="InterPro" id="IPR051918">
    <property type="entry name" value="STPP_CPPED1"/>
</dbReference>
<dbReference type="Pfam" id="PF00149">
    <property type="entry name" value="Metallophos"/>
    <property type="match status" value="1"/>
</dbReference>
<sequence length="312" mass="35747">MNQLIFVEINIRYQILNNMICKSLGYKILAFVGLCICIKSIHAQTPSENKPFFIVQLSDPQIGFFKDSTTVEIARYKKAVSIINRTHPDFVVITGDLVNNAGSKDQLEQFRRVTAMIDPNIPVFLTPGNHDVGNTPDEKSIEYYKSLFGYDRFSFMHKGIRFIGFNTSLANQKAPGDLREGQYTWLLSELKRSKEARQIIVFGHIPLFLDSASEPDLYYDKAKTELKNMETPEREKYLKLFAKYHVNAVFTGHMHQNEHGQYEGVKMITTSAVGEALGQDPTGLRIIVFDKNKMTQHFYNLKDVPDHINLQQ</sequence>
<dbReference type="SUPFAM" id="SSF56300">
    <property type="entry name" value="Metallo-dependent phosphatases"/>
    <property type="match status" value="1"/>
</dbReference>
<dbReference type="PANTHER" id="PTHR43143">
    <property type="entry name" value="METALLOPHOSPHOESTERASE, CALCINEURIN SUPERFAMILY"/>
    <property type="match status" value="1"/>
</dbReference>
<evidence type="ECO:0000259" key="1">
    <source>
        <dbReference type="Pfam" id="PF00149"/>
    </source>
</evidence>